<sequence length="504" mass="58319">MEPPPHSRIYEGNNDEKILEIASRIIELLTAEVPIRCQDVTVHFSMEEWEYLEGHKNLYKDIMMEDHQPLISQDGSSKRNPPERCPSPLDSEDCPEEDQYELQDDQDEDLVHITFKATDEIDMATAEFNEDEVNVDINPNGSRITNPPERCPSPQYSQDCPEENQIQQDLQDEDLIDFKVEVIKEEEEAFVREDRQFEEDVSTAISTESGIEDKDLTEDSPGGHCITSVMSQLYLFRTDLSCDPSDHAEPFPDQLYEDSYKPEQSRRELYSCSECQKCFMFKSRLLAHKRTHRNKRFLCSDCGIYFSLKSALTQHQKIHTDEKQPSLVEHQISHVAGSSFQCSDCGECFADGLILLNHQRNHMGLKTFQCSECGKYFALKSGLVRHQRIHTGEKPFPCQECWKFFAVKSNLIKHQRIHTGEKPFLCTECGKRFTQKTHFTKHQRTHTGEKPFSCSECGKCFSQKPHLVKHKRIHTGEKPFICSECGRCFTGKQILLKHQRIHTT</sequence>
<evidence type="ECO:0000256" key="10">
    <source>
        <dbReference type="ARBA" id="ARBA00023242"/>
    </source>
</evidence>
<dbReference type="Pfam" id="PF00096">
    <property type="entry name" value="zf-C2H2"/>
    <property type="match status" value="7"/>
</dbReference>
<evidence type="ECO:0000256" key="4">
    <source>
        <dbReference type="ARBA" id="ARBA00022737"/>
    </source>
</evidence>
<keyword evidence="6" id="KW-0862">Zinc</keyword>
<dbReference type="FunFam" id="3.30.160.60:FF:002343">
    <property type="entry name" value="Zinc finger protein 33A"/>
    <property type="match status" value="2"/>
</dbReference>
<evidence type="ECO:0000313" key="16">
    <source>
        <dbReference type="Proteomes" id="UP000770717"/>
    </source>
</evidence>
<feature type="domain" description="C2H2-type" evidence="13">
    <location>
        <begin position="297"/>
        <end position="324"/>
    </location>
</feature>
<evidence type="ECO:0000256" key="9">
    <source>
        <dbReference type="ARBA" id="ARBA00023163"/>
    </source>
</evidence>
<proteinExistence type="inferred from homology"/>
<dbReference type="GO" id="GO:0008270">
    <property type="term" value="F:zinc ion binding"/>
    <property type="evidence" value="ECO:0007669"/>
    <property type="project" value="UniProtKB-KW"/>
</dbReference>
<dbReference type="OrthoDB" id="8435802at2759"/>
<evidence type="ECO:0000256" key="12">
    <source>
        <dbReference type="SAM" id="MobiDB-lite"/>
    </source>
</evidence>
<keyword evidence="10" id="KW-0539">Nucleus</keyword>
<evidence type="ECO:0000256" key="2">
    <source>
        <dbReference type="ARBA" id="ARBA00006991"/>
    </source>
</evidence>
<dbReference type="FunFam" id="3.30.160.60:FF:001715">
    <property type="match status" value="1"/>
</dbReference>
<dbReference type="PANTHER" id="PTHR16515:SF49">
    <property type="entry name" value="GASTRULA ZINC FINGER PROTEIN XLCGF49.1-LIKE-RELATED"/>
    <property type="match status" value="1"/>
</dbReference>
<keyword evidence="5 11" id="KW-0863">Zinc-finger</keyword>
<protein>
    <submittedName>
        <fullName evidence="15">Uncharacterized protein</fullName>
    </submittedName>
</protein>
<dbReference type="PROSITE" id="PS00028">
    <property type="entry name" value="ZINC_FINGER_C2H2_1"/>
    <property type="match status" value="8"/>
</dbReference>
<dbReference type="PROSITE" id="PS50157">
    <property type="entry name" value="ZINC_FINGER_C2H2_2"/>
    <property type="match status" value="8"/>
</dbReference>
<dbReference type="InterPro" id="IPR001909">
    <property type="entry name" value="KRAB"/>
</dbReference>
<feature type="domain" description="C2H2-type" evidence="13">
    <location>
        <begin position="396"/>
        <end position="423"/>
    </location>
</feature>
<feature type="domain" description="C2H2-type" evidence="13">
    <location>
        <begin position="452"/>
        <end position="479"/>
    </location>
</feature>
<dbReference type="GO" id="GO:0006355">
    <property type="term" value="P:regulation of DNA-templated transcription"/>
    <property type="evidence" value="ECO:0007669"/>
    <property type="project" value="InterPro"/>
</dbReference>
<dbReference type="SUPFAM" id="SSF57667">
    <property type="entry name" value="beta-beta-alpha zinc fingers"/>
    <property type="match status" value="5"/>
</dbReference>
<dbReference type="CDD" id="cd07765">
    <property type="entry name" value="KRAB_A-box"/>
    <property type="match status" value="1"/>
</dbReference>
<dbReference type="Pfam" id="PF01352">
    <property type="entry name" value="KRAB"/>
    <property type="match status" value="1"/>
</dbReference>
<dbReference type="InterPro" id="IPR036051">
    <property type="entry name" value="KRAB_dom_sf"/>
</dbReference>
<dbReference type="AlphaFoldDB" id="A0A8J6EAI4"/>
<dbReference type="PROSITE" id="PS50805">
    <property type="entry name" value="KRAB"/>
    <property type="match status" value="1"/>
</dbReference>
<organism evidence="15 16">
    <name type="scientific">Eleutherodactylus coqui</name>
    <name type="common">Puerto Rican coqui</name>
    <dbReference type="NCBI Taxonomy" id="57060"/>
    <lineage>
        <taxon>Eukaryota</taxon>
        <taxon>Metazoa</taxon>
        <taxon>Chordata</taxon>
        <taxon>Craniata</taxon>
        <taxon>Vertebrata</taxon>
        <taxon>Euteleostomi</taxon>
        <taxon>Amphibia</taxon>
        <taxon>Batrachia</taxon>
        <taxon>Anura</taxon>
        <taxon>Neobatrachia</taxon>
        <taxon>Hyloidea</taxon>
        <taxon>Eleutherodactylidae</taxon>
        <taxon>Eleutherodactylinae</taxon>
        <taxon>Eleutherodactylus</taxon>
        <taxon>Eleutherodactylus</taxon>
    </lineage>
</organism>
<evidence type="ECO:0000256" key="8">
    <source>
        <dbReference type="ARBA" id="ARBA00023125"/>
    </source>
</evidence>
<keyword evidence="7" id="KW-0805">Transcription regulation</keyword>
<evidence type="ECO:0000256" key="6">
    <source>
        <dbReference type="ARBA" id="ARBA00022833"/>
    </source>
</evidence>
<feature type="domain" description="C2H2-type" evidence="13">
    <location>
        <begin position="368"/>
        <end position="395"/>
    </location>
</feature>
<dbReference type="GO" id="GO:0003690">
    <property type="term" value="F:double-stranded DNA binding"/>
    <property type="evidence" value="ECO:0007669"/>
    <property type="project" value="UniProtKB-ARBA"/>
</dbReference>
<dbReference type="GO" id="GO:0005634">
    <property type="term" value="C:nucleus"/>
    <property type="evidence" value="ECO:0007669"/>
    <property type="project" value="UniProtKB-SubCell"/>
</dbReference>
<feature type="domain" description="C2H2-type" evidence="13">
    <location>
        <begin position="340"/>
        <end position="367"/>
    </location>
</feature>
<feature type="region of interest" description="Disordered" evidence="12">
    <location>
        <begin position="71"/>
        <end position="95"/>
    </location>
</feature>
<gene>
    <name evidence="15" type="ORF">GDO78_016320</name>
</gene>
<feature type="region of interest" description="Disordered" evidence="12">
    <location>
        <begin position="140"/>
        <end position="160"/>
    </location>
</feature>
<dbReference type="InterPro" id="IPR013087">
    <property type="entry name" value="Znf_C2H2_type"/>
</dbReference>
<dbReference type="SMART" id="SM00355">
    <property type="entry name" value="ZnF_C2H2"/>
    <property type="match status" value="8"/>
</dbReference>
<evidence type="ECO:0000259" key="13">
    <source>
        <dbReference type="PROSITE" id="PS50157"/>
    </source>
</evidence>
<dbReference type="FunFam" id="3.30.160.60:FF:001158">
    <property type="entry name" value="zinc finger protein 22"/>
    <property type="match status" value="1"/>
</dbReference>
<comment type="subcellular location">
    <subcellularLocation>
        <location evidence="1">Nucleus</location>
    </subcellularLocation>
</comment>
<evidence type="ECO:0000259" key="14">
    <source>
        <dbReference type="PROSITE" id="PS50805"/>
    </source>
</evidence>
<name>A0A8J6EAI4_ELECQ</name>
<reference evidence="15" key="1">
    <citation type="thesis" date="2020" institute="ProQuest LLC" country="789 East Eisenhower Parkway, Ann Arbor, MI, USA">
        <title>Comparative Genomics and Chromosome Evolution.</title>
        <authorList>
            <person name="Mudd A.B."/>
        </authorList>
    </citation>
    <scope>NUCLEOTIDE SEQUENCE</scope>
    <source>
        <strain evidence="15">HN-11 Male</strain>
        <tissue evidence="15">Kidney and liver</tissue>
    </source>
</reference>
<comment type="similarity">
    <text evidence="2">Belongs to the krueppel C2H2-type zinc-finger protein family.</text>
</comment>
<dbReference type="EMBL" id="WNTK01001927">
    <property type="protein sequence ID" value="KAG9466644.1"/>
    <property type="molecule type" value="Genomic_DNA"/>
</dbReference>
<dbReference type="PANTHER" id="PTHR16515">
    <property type="entry name" value="PR DOMAIN ZINC FINGER PROTEIN"/>
    <property type="match status" value="1"/>
</dbReference>
<dbReference type="InterPro" id="IPR036236">
    <property type="entry name" value="Znf_C2H2_sf"/>
</dbReference>
<feature type="domain" description="C2H2-type" evidence="13">
    <location>
        <begin position="270"/>
        <end position="297"/>
    </location>
</feature>
<accession>A0A8J6EAI4</accession>
<dbReference type="Gene3D" id="6.10.140.140">
    <property type="match status" value="1"/>
</dbReference>
<keyword evidence="3" id="KW-0479">Metal-binding</keyword>
<feature type="domain" description="KRAB" evidence="14">
    <location>
        <begin position="35"/>
        <end position="107"/>
    </location>
</feature>
<evidence type="ECO:0000256" key="11">
    <source>
        <dbReference type="PROSITE-ProRule" id="PRU00042"/>
    </source>
</evidence>
<dbReference type="SUPFAM" id="SSF109640">
    <property type="entry name" value="KRAB domain (Kruppel-associated box)"/>
    <property type="match status" value="1"/>
</dbReference>
<evidence type="ECO:0000256" key="1">
    <source>
        <dbReference type="ARBA" id="ARBA00004123"/>
    </source>
</evidence>
<keyword evidence="16" id="KW-1185">Reference proteome</keyword>
<feature type="domain" description="C2H2-type" evidence="13">
    <location>
        <begin position="424"/>
        <end position="451"/>
    </location>
</feature>
<evidence type="ECO:0000256" key="7">
    <source>
        <dbReference type="ARBA" id="ARBA00023015"/>
    </source>
</evidence>
<dbReference type="FunFam" id="3.30.160.60:FF:002716">
    <property type="entry name" value="Zinc finger protein 212"/>
    <property type="match status" value="1"/>
</dbReference>
<evidence type="ECO:0000256" key="5">
    <source>
        <dbReference type="ARBA" id="ARBA00022771"/>
    </source>
</evidence>
<keyword evidence="8" id="KW-0238">DNA-binding</keyword>
<dbReference type="InterPro" id="IPR050331">
    <property type="entry name" value="Zinc_finger"/>
</dbReference>
<keyword evidence="4" id="KW-0677">Repeat</keyword>
<dbReference type="SMART" id="SM00349">
    <property type="entry name" value="KRAB"/>
    <property type="match status" value="1"/>
</dbReference>
<dbReference type="FunFam" id="3.30.160.60:FF:001370">
    <property type="entry name" value="Zinc finger protein"/>
    <property type="match status" value="1"/>
</dbReference>
<feature type="domain" description="C2H2-type" evidence="13">
    <location>
        <begin position="480"/>
        <end position="504"/>
    </location>
</feature>
<comment type="caution">
    <text evidence="15">The sequence shown here is derived from an EMBL/GenBank/DDBJ whole genome shotgun (WGS) entry which is preliminary data.</text>
</comment>
<evidence type="ECO:0000256" key="3">
    <source>
        <dbReference type="ARBA" id="ARBA00022723"/>
    </source>
</evidence>
<dbReference type="Proteomes" id="UP000770717">
    <property type="component" value="Unassembled WGS sequence"/>
</dbReference>
<dbReference type="Gene3D" id="3.30.160.60">
    <property type="entry name" value="Classic Zinc Finger"/>
    <property type="match status" value="8"/>
</dbReference>
<evidence type="ECO:0000313" key="15">
    <source>
        <dbReference type="EMBL" id="KAG9466644.1"/>
    </source>
</evidence>
<keyword evidence="9" id="KW-0804">Transcription</keyword>